<accession>A0A4U1BBT6</accession>
<dbReference type="Pfam" id="PF00015">
    <property type="entry name" value="MCPsignal"/>
    <property type="match status" value="1"/>
</dbReference>
<evidence type="ECO:0000313" key="7">
    <source>
        <dbReference type="EMBL" id="TKB48070.1"/>
    </source>
</evidence>
<dbReference type="PANTHER" id="PTHR32089">
    <property type="entry name" value="METHYL-ACCEPTING CHEMOTAXIS PROTEIN MCPB"/>
    <property type="match status" value="1"/>
</dbReference>
<dbReference type="CDD" id="cd06225">
    <property type="entry name" value="HAMP"/>
    <property type="match status" value="1"/>
</dbReference>
<dbReference type="Gene3D" id="1.10.287.950">
    <property type="entry name" value="Methyl-accepting chemotaxis protein"/>
    <property type="match status" value="1"/>
</dbReference>
<dbReference type="PROSITE" id="PS50111">
    <property type="entry name" value="CHEMOTAXIS_TRANSDUC_2"/>
    <property type="match status" value="1"/>
</dbReference>
<keyword evidence="2 4" id="KW-0807">Transducer</keyword>
<keyword evidence="8" id="KW-1185">Reference proteome</keyword>
<evidence type="ECO:0000256" key="2">
    <source>
        <dbReference type="ARBA" id="ARBA00023224"/>
    </source>
</evidence>
<evidence type="ECO:0000256" key="3">
    <source>
        <dbReference type="ARBA" id="ARBA00029447"/>
    </source>
</evidence>
<comment type="caution">
    <text evidence="7">The sequence shown here is derived from an EMBL/GenBank/DDBJ whole genome shotgun (WGS) entry which is preliminary data.</text>
</comment>
<gene>
    <name evidence="7" type="ORF">FCL40_14190</name>
</gene>
<dbReference type="GO" id="GO:0006935">
    <property type="term" value="P:chemotaxis"/>
    <property type="evidence" value="ECO:0007669"/>
    <property type="project" value="UniProtKB-ARBA"/>
</dbReference>
<dbReference type="Pfam" id="PF00672">
    <property type="entry name" value="HAMP"/>
    <property type="match status" value="1"/>
</dbReference>
<sequence>MKLTVSLRIIGGFTFVTLLLLILGGLSLSSINTVEEHTNTFKRFAVPAKDKVNQLSLSLNRQFITIQSAHDAEGSGELDRLQQRLQAQQSQLSNEIASLNSLLQTHPEFALDAGQASAYNDAFQQAWSQLLQSKLALGQGRTKLKTQVETLEIAGDDASSILLDLMDLEVSDNPTERQMAGEANNMDSAVASMVAIGLELGKMATQDNLDTLRGETEFLLRSLDYRLEGMVADGEATGQQALVQELTDNLNTMTTFLRGDGNLIDLQQANLRQAQAVDARLDDARSQYDALIALTQTLQQQLATISDDAGNLAMASLESTRSLTMAVMLGSILVATLISLRTRQSITKPLGHINEVLAVLASGDLTKRLSLTNHDEFGKLAGNINALSDALRELIQSITERADQLAAAAEETSAVTAQTTSGIQEQTSQIEQVASATNQLSSSANQVATNANDALGETQQADEETRQARALSENNGAIIQNLADEVERTAQVINKLNNDTAAIGSILDVIRGIAEQTNLLALNAAIEAARAGEQGRGFAVVADEVRSLASRTQESTTEIQQMIEVVQDGARQAEEVMQKSQDQARRSVTTTEEANAALEAITRSVAGVVNAGNQISQAAAEQNTVSQTISEKLEQIATISEQTSSGAIQTATSSQQVAQLAEELQQQVRRFKVV</sequence>
<dbReference type="OrthoDB" id="9781845at2"/>
<protein>
    <submittedName>
        <fullName evidence="7">Methyl-accepting chemotaxis protein</fullName>
    </submittedName>
</protein>
<dbReference type="AlphaFoldDB" id="A0A4U1BBT6"/>
<proteinExistence type="inferred from homology"/>
<evidence type="ECO:0000256" key="1">
    <source>
        <dbReference type="ARBA" id="ARBA00004370"/>
    </source>
</evidence>
<dbReference type="GO" id="GO:0007165">
    <property type="term" value="P:signal transduction"/>
    <property type="evidence" value="ECO:0007669"/>
    <property type="project" value="UniProtKB-KW"/>
</dbReference>
<dbReference type="SMART" id="SM00283">
    <property type="entry name" value="MA"/>
    <property type="match status" value="1"/>
</dbReference>
<dbReference type="InterPro" id="IPR004089">
    <property type="entry name" value="MCPsignal_dom"/>
</dbReference>
<dbReference type="Proteomes" id="UP000305674">
    <property type="component" value="Unassembled WGS sequence"/>
</dbReference>
<dbReference type="CDD" id="cd11386">
    <property type="entry name" value="MCP_signal"/>
    <property type="match status" value="1"/>
</dbReference>
<comment type="subcellular location">
    <subcellularLocation>
        <location evidence="1">Membrane</location>
    </subcellularLocation>
</comment>
<dbReference type="PANTHER" id="PTHR32089:SF70">
    <property type="entry name" value="ENERGY TAXIS MODULATING METHYL ACCEPTING SENSORY TRANSDUCER"/>
    <property type="match status" value="1"/>
</dbReference>
<dbReference type="FunFam" id="1.10.287.950:FF:000001">
    <property type="entry name" value="Methyl-accepting chemotaxis sensory transducer"/>
    <property type="match status" value="1"/>
</dbReference>
<evidence type="ECO:0000256" key="4">
    <source>
        <dbReference type="PROSITE-ProRule" id="PRU00284"/>
    </source>
</evidence>
<evidence type="ECO:0000259" key="5">
    <source>
        <dbReference type="PROSITE" id="PS50111"/>
    </source>
</evidence>
<reference evidence="7 8" key="1">
    <citation type="submission" date="2019-04" db="EMBL/GenBank/DDBJ databases">
        <authorList>
            <person name="Hwang J.C."/>
        </authorList>
    </citation>
    <scope>NUCLEOTIDE SEQUENCE [LARGE SCALE GENOMIC DNA]</scope>
    <source>
        <strain evidence="7 8">IMCC35001</strain>
    </source>
</reference>
<comment type="similarity">
    <text evidence="3">Belongs to the methyl-accepting chemotaxis (MCP) protein family.</text>
</comment>
<dbReference type="SUPFAM" id="SSF58104">
    <property type="entry name" value="Methyl-accepting chemotaxis protein (MCP) signaling domain"/>
    <property type="match status" value="1"/>
</dbReference>
<dbReference type="SMART" id="SM00304">
    <property type="entry name" value="HAMP"/>
    <property type="match status" value="1"/>
</dbReference>
<dbReference type="EMBL" id="SWCI01000010">
    <property type="protein sequence ID" value="TKB48070.1"/>
    <property type="molecule type" value="Genomic_DNA"/>
</dbReference>
<feature type="domain" description="Methyl-accepting transducer" evidence="5">
    <location>
        <begin position="401"/>
        <end position="637"/>
    </location>
</feature>
<dbReference type="InterPro" id="IPR003660">
    <property type="entry name" value="HAMP_dom"/>
</dbReference>
<dbReference type="RefSeq" id="WP_136853957.1">
    <property type="nucleotide sequence ID" value="NZ_SWCI01000010.1"/>
</dbReference>
<evidence type="ECO:0000313" key="8">
    <source>
        <dbReference type="Proteomes" id="UP000305674"/>
    </source>
</evidence>
<evidence type="ECO:0000259" key="6">
    <source>
        <dbReference type="PROSITE" id="PS50885"/>
    </source>
</evidence>
<name>A0A4U1BBT6_9GAMM</name>
<dbReference type="PROSITE" id="PS50885">
    <property type="entry name" value="HAMP"/>
    <property type="match status" value="1"/>
</dbReference>
<dbReference type="GO" id="GO:0016020">
    <property type="term" value="C:membrane"/>
    <property type="evidence" value="ECO:0007669"/>
    <property type="project" value="UniProtKB-SubCell"/>
</dbReference>
<organism evidence="7 8">
    <name type="scientific">Ferrimonas sediminicola</name>
    <dbReference type="NCBI Taxonomy" id="2569538"/>
    <lineage>
        <taxon>Bacteria</taxon>
        <taxon>Pseudomonadati</taxon>
        <taxon>Pseudomonadota</taxon>
        <taxon>Gammaproteobacteria</taxon>
        <taxon>Alteromonadales</taxon>
        <taxon>Ferrimonadaceae</taxon>
        <taxon>Ferrimonas</taxon>
    </lineage>
</organism>
<feature type="domain" description="HAMP" evidence="6">
    <location>
        <begin position="344"/>
        <end position="396"/>
    </location>
</feature>